<dbReference type="Proteomes" id="UP001311915">
    <property type="component" value="Unassembled WGS sequence"/>
</dbReference>
<dbReference type="AlphaFoldDB" id="A0AAV9K6S8"/>
<comment type="caution">
    <text evidence="1">The sequence shown here is derived from an EMBL/GenBank/DDBJ whole genome shotgun (WGS) entry which is preliminary data.</text>
</comment>
<organism evidence="1 2">
    <name type="scientific">Solanum pinnatisectum</name>
    <name type="common">tansyleaf nightshade</name>
    <dbReference type="NCBI Taxonomy" id="50273"/>
    <lineage>
        <taxon>Eukaryota</taxon>
        <taxon>Viridiplantae</taxon>
        <taxon>Streptophyta</taxon>
        <taxon>Embryophyta</taxon>
        <taxon>Tracheophyta</taxon>
        <taxon>Spermatophyta</taxon>
        <taxon>Magnoliopsida</taxon>
        <taxon>eudicotyledons</taxon>
        <taxon>Gunneridae</taxon>
        <taxon>Pentapetalae</taxon>
        <taxon>asterids</taxon>
        <taxon>lamiids</taxon>
        <taxon>Solanales</taxon>
        <taxon>Solanaceae</taxon>
        <taxon>Solanoideae</taxon>
        <taxon>Solaneae</taxon>
        <taxon>Solanum</taxon>
    </lineage>
</organism>
<gene>
    <name evidence="1" type="ORF">R3W88_029345</name>
</gene>
<reference evidence="1 2" key="1">
    <citation type="submission" date="2023-10" db="EMBL/GenBank/DDBJ databases">
        <title>Genome-Wide Identification Analysis in wild type Solanum Pinnatisectum Reveals Some Genes Defensing Phytophthora Infestans.</title>
        <authorList>
            <person name="Sun C."/>
        </authorList>
    </citation>
    <scope>NUCLEOTIDE SEQUENCE [LARGE SCALE GENOMIC DNA]</scope>
    <source>
        <strain evidence="1">LQN</strain>
        <tissue evidence="1">Leaf</tissue>
    </source>
</reference>
<protein>
    <submittedName>
        <fullName evidence="1">Uncharacterized protein</fullName>
    </submittedName>
</protein>
<name>A0AAV9K6S8_9SOLN</name>
<keyword evidence="2" id="KW-1185">Reference proteome</keyword>
<sequence length="69" mass="7631">MDAQSSSTRLTRGIHLHVENIVEQPSFLLGLTQDFGEIAGSMSKSNTMQEIRSKLKNDLIRLGEITAKS</sequence>
<proteinExistence type="predicted"/>
<accession>A0AAV9K6S8</accession>
<evidence type="ECO:0000313" key="1">
    <source>
        <dbReference type="EMBL" id="KAK4708420.1"/>
    </source>
</evidence>
<dbReference type="EMBL" id="JAWPEI010000012">
    <property type="protein sequence ID" value="KAK4708420.1"/>
    <property type="molecule type" value="Genomic_DNA"/>
</dbReference>
<evidence type="ECO:0000313" key="2">
    <source>
        <dbReference type="Proteomes" id="UP001311915"/>
    </source>
</evidence>